<evidence type="ECO:0000256" key="5">
    <source>
        <dbReference type="ARBA" id="ARBA00022705"/>
    </source>
</evidence>
<keyword evidence="3" id="KW-0808">Transferase</keyword>
<dbReference type="PANTHER" id="PTHR10133">
    <property type="entry name" value="DNA POLYMERASE I"/>
    <property type="match status" value="1"/>
</dbReference>
<sequence>MSVLKGKAYWASIISPNTTFDSDGVWTVDVGNLDDANFTDEVLTGDIHTANMKMAGLTDRDQAKTFIYAFMYGAGANKIGKIVGKGAKEGQQLIDRFLSNMPALKRVRDGVTKAGMRGKIRGIDGRLLHVRSPHAALNTLLQGAGAVVCKLWLVNMNKRIQSTGVDAKLVASIHDEYQYEVAKKDIKKFGSITKDAMKDTEQQLQMKCPLDNEWKEGTTWAETH</sequence>
<keyword evidence="4" id="KW-0548">Nucleotidyltransferase</keyword>
<reference evidence="10" key="2">
    <citation type="journal article" date="2017" name="Nat. Commun.">
        <title>Single-virus genomics reveals hidden cosmopolitan and abundant viruses.</title>
        <authorList>
            <person name="Martinez-Hernandez F."/>
            <person name="Fornas O."/>
            <person name="Lluesma Gomez M."/>
            <person name="Bolduc B."/>
            <person name="de la Cruz Pena M.J."/>
            <person name="Martinez J.M."/>
            <person name="Anton J."/>
            <person name="Gasol J.M."/>
            <person name="Rosselli R."/>
            <person name="Rodriguez-Valera F."/>
            <person name="Sullivan M.B."/>
            <person name="Acinas S.G."/>
            <person name="Martinez-Garcia M."/>
        </authorList>
    </citation>
    <scope>NUCLEOTIDE SEQUENCE</scope>
</reference>
<dbReference type="GO" id="GO:0006261">
    <property type="term" value="P:DNA-templated DNA replication"/>
    <property type="evidence" value="ECO:0007669"/>
    <property type="project" value="InterPro"/>
</dbReference>
<protein>
    <recommendedName>
        <fullName evidence="2">DNA-directed DNA polymerase</fullName>
        <ecNumber evidence="2">2.7.7.7</ecNumber>
    </recommendedName>
</protein>
<evidence type="ECO:0000256" key="1">
    <source>
        <dbReference type="ARBA" id="ARBA00007705"/>
    </source>
</evidence>
<keyword evidence="6" id="KW-0239">DNA-directed DNA polymerase</keyword>
<dbReference type="PANTHER" id="PTHR10133:SF27">
    <property type="entry name" value="DNA POLYMERASE NU"/>
    <property type="match status" value="1"/>
</dbReference>
<dbReference type="GO" id="GO:0006302">
    <property type="term" value="P:double-strand break repair"/>
    <property type="evidence" value="ECO:0007669"/>
    <property type="project" value="TreeGrafter"/>
</dbReference>
<dbReference type="InterPro" id="IPR001098">
    <property type="entry name" value="DNA-dir_DNA_pol_A_palm_dom"/>
</dbReference>
<organism evidence="10">
    <name type="scientific">uncultured virus</name>
    <dbReference type="NCBI Taxonomy" id="340016"/>
    <lineage>
        <taxon>Viruses</taxon>
        <taxon>environmental samples</taxon>
    </lineage>
</organism>
<evidence type="ECO:0000256" key="6">
    <source>
        <dbReference type="ARBA" id="ARBA00022932"/>
    </source>
</evidence>
<evidence type="ECO:0000313" key="10">
    <source>
        <dbReference type="EMBL" id="ASE99912.1"/>
    </source>
</evidence>
<keyword evidence="5" id="KW-0235">DNA replication</keyword>
<dbReference type="EMBL" id="KY052805">
    <property type="protein sequence ID" value="ASE99912.1"/>
    <property type="molecule type" value="Genomic_DNA"/>
</dbReference>
<comment type="similarity">
    <text evidence="1">Belongs to the DNA polymerase type-A family.</text>
</comment>
<proteinExistence type="inferred from homology"/>
<feature type="domain" description="DNA-directed DNA polymerase family A palm" evidence="9">
    <location>
        <begin position="22"/>
        <end position="185"/>
    </location>
</feature>
<dbReference type="InterPro" id="IPR002298">
    <property type="entry name" value="DNA_polymerase_A"/>
</dbReference>
<comment type="catalytic activity">
    <reaction evidence="8">
        <text>DNA(n) + a 2'-deoxyribonucleoside 5'-triphosphate = DNA(n+1) + diphosphate</text>
        <dbReference type="Rhea" id="RHEA:22508"/>
        <dbReference type="Rhea" id="RHEA-COMP:17339"/>
        <dbReference type="Rhea" id="RHEA-COMP:17340"/>
        <dbReference type="ChEBI" id="CHEBI:33019"/>
        <dbReference type="ChEBI" id="CHEBI:61560"/>
        <dbReference type="ChEBI" id="CHEBI:173112"/>
        <dbReference type="EC" id="2.7.7.7"/>
    </reaction>
</comment>
<evidence type="ECO:0000256" key="4">
    <source>
        <dbReference type="ARBA" id="ARBA00022695"/>
    </source>
</evidence>
<dbReference type="InterPro" id="IPR019760">
    <property type="entry name" value="DNA-dir_DNA_pol_A_CS"/>
</dbReference>
<dbReference type="InterPro" id="IPR043502">
    <property type="entry name" value="DNA/RNA_pol_sf"/>
</dbReference>
<dbReference type="Gene3D" id="3.30.70.370">
    <property type="match status" value="1"/>
</dbReference>
<dbReference type="PROSITE" id="PS00447">
    <property type="entry name" value="DNA_POLYMERASE_A"/>
    <property type="match status" value="1"/>
</dbReference>
<dbReference type="GO" id="GO:0003887">
    <property type="term" value="F:DNA-directed DNA polymerase activity"/>
    <property type="evidence" value="ECO:0007669"/>
    <property type="project" value="UniProtKB-KW"/>
</dbReference>
<keyword evidence="7" id="KW-0238">DNA-binding</keyword>
<dbReference type="GO" id="GO:0003677">
    <property type="term" value="F:DNA binding"/>
    <property type="evidence" value="ECO:0007669"/>
    <property type="project" value="UniProtKB-KW"/>
</dbReference>
<dbReference type="Pfam" id="PF00476">
    <property type="entry name" value="DNA_pol_A"/>
    <property type="match status" value="1"/>
</dbReference>
<dbReference type="SUPFAM" id="SSF56672">
    <property type="entry name" value="DNA/RNA polymerases"/>
    <property type="match status" value="1"/>
</dbReference>
<evidence type="ECO:0000256" key="7">
    <source>
        <dbReference type="ARBA" id="ARBA00023125"/>
    </source>
</evidence>
<accession>A0A218MKX2</accession>
<dbReference type="SMART" id="SM00482">
    <property type="entry name" value="POLAc"/>
    <property type="match status" value="1"/>
</dbReference>
<evidence type="ECO:0000259" key="9">
    <source>
        <dbReference type="SMART" id="SM00482"/>
    </source>
</evidence>
<name>A0A218MKX2_9VIRU</name>
<dbReference type="EC" id="2.7.7.7" evidence="2"/>
<evidence type="ECO:0000256" key="3">
    <source>
        <dbReference type="ARBA" id="ARBA00022679"/>
    </source>
</evidence>
<reference evidence="10" key="1">
    <citation type="submission" date="2016-10" db="EMBL/GenBank/DDBJ databases">
        <authorList>
            <person name="Varghese N."/>
        </authorList>
    </citation>
    <scope>NUCLEOTIDE SEQUENCE</scope>
</reference>
<evidence type="ECO:0000256" key="2">
    <source>
        <dbReference type="ARBA" id="ARBA00012417"/>
    </source>
</evidence>
<evidence type="ECO:0000256" key="8">
    <source>
        <dbReference type="ARBA" id="ARBA00049244"/>
    </source>
</evidence>